<evidence type="ECO:0000256" key="8">
    <source>
        <dbReference type="ARBA" id="ARBA00019357"/>
    </source>
</evidence>
<keyword evidence="11 18" id="KW-0547">Nucleotide-binding</keyword>
<sequence length="453" mass="48434">MTTNDDGEVREIYSEILARAPEHQPQPSLERVRHALDLLGDPQRAYQVVQITGTNGKTSTARMIEALVRESGLRTGRFTSPHLHTVRERIALDGDPISPERFVETYRDVEPYIAMADEKSQAEGGPRLSFFEVYTVMAYAAFADAPVDVAIVEVGMGGRWDSTNVADGVVEVIGRVERDHTRWLGHTLTEIASEKAGIISDNATVVVAEQHEEAGEIILSAAAQHGARLLRAGQELEVADRQIAVGGQLLTLRTPVAVYADIFLPLHGAHQAQNALLALAAAEALLGGRSLSGEVVEKAFASVSSPGRMEMVRNSPAILLDAAHNPAGAAALREAVEEAFAFDRLVGVVGIMRDKEAEAILAELEPVLDEVVVTEALDQRAMPADELAEIARDVFGEDRVYLAPRLDDAIDQAVGRAEVGTDIAGQAATGTGVLIAGSVLLAADARTLLGKKD</sequence>
<dbReference type="AlphaFoldDB" id="A0A3N2BFC4"/>
<evidence type="ECO:0000256" key="6">
    <source>
        <dbReference type="ARBA" id="ARBA00013023"/>
    </source>
</evidence>
<dbReference type="GO" id="GO:0046872">
    <property type="term" value="F:metal ion binding"/>
    <property type="evidence" value="ECO:0007669"/>
    <property type="project" value="UniProtKB-KW"/>
</dbReference>
<evidence type="ECO:0000256" key="9">
    <source>
        <dbReference type="ARBA" id="ARBA00022598"/>
    </source>
</evidence>
<proteinExistence type="inferred from homology"/>
<dbReference type="GO" id="GO:0004326">
    <property type="term" value="F:tetrahydrofolylpolyglutamate synthase activity"/>
    <property type="evidence" value="ECO:0007669"/>
    <property type="project" value="UniProtKB-EC"/>
</dbReference>
<evidence type="ECO:0000256" key="4">
    <source>
        <dbReference type="ARBA" id="ARBA00008276"/>
    </source>
</evidence>
<dbReference type="InterPro" id="IPR036565">
    <property type="entry name" value="Mur-like_cat_sf"/>
</dbReference>
<dbReference type="EMBL" id="RKHK01000001">
    <property type="protein sequence ID" value="ROR73958.1"/>
    <property type="molecule type" value="Genomic_DNA"/>
</dbReference>
<dbReference type="OrthoDB" id="9809356at2"/>
<dbReference type="Proteomes" id="UP000280668">
    <property type="component" value="Unassembled WGS sequence"/>
</dbReference>
<name>A0A3N2BFC4_9MICO</name>
<dbReference type="Gene3D" id="3.40.1190.10">
    <property type="entry name" value="Mur-like, catalytic domain"/>
    <property type="match status" value="1"/>
</dbReference>
<dbReference type="GO" id="GO:0046656">
    <property type="term" value="P:folic acid biosynthetic process"/>
    <property type="evidence" value="ECO:0007669"/>
    <property type="project" value="UniProtKB-KW"/>
</dbReference>
<dbReference type="InterPro" id="IPR001645">
    <property type="entry name" value="Folylpolyglutamate_synth"/>
</dbReference>
<keyword evidence="12 18" id="KW-0067">ATP-binding</keyword>
<dbReference type="SUPFAM" id="SSF53623">
    <property type="entry name" value="MurD-like peptide ligases, catalytic domain"/>
    <property type="match status" value="1"/>
</dbReference>
<evidence type="ECO:0000256" key="11">
    <source>
        <dbReference type="ARBA" id="ARBA00022741"/>
    </source>
</evidence>
<dbReference type="PANTHER" id="PTHR11136:SF0">
    <property type="entry name" value="DIHYDROFOLATE SYNTHETASE-RELATED"/>
    <property type="match status" value="1"/>
</dbReference>
<keyword evidence="22" id="KW-1185">Reference proteome</keyword>
<dbReference type="Pfam" id="PF08245">
    <property type="entry name" value="Mur_ligase_M"/>
    <property type="match status" value="1"/>
</dbReference>
<keyword evidence="14" id="KW-0289">Folate biosynthesis</keyword>
<accession>A0A3N2BFC4</accession>
<dbReference type="SUPFAM" id="SSF53244">
    <property type="entry name" value="MurD-like peptide ligases, peptide-binding domain"/>
    <property type="match status" value="1"/>
</dbReference>
<dbReference type="PIRSF" id="PIRSF001563">
    <property type="entry name" value="Folylpolyglu_synth"/>
    <property type="match status" value="1"/>
</dbReference>
<dbReference type="InterPro" id="IPR013221">
    <property type="entry name" value="Mur_ligase_cen"/>
</dbReference>
<evidence type="ECO:0000256" key="2">
    <source>
        <dbReference type="ARBA" id="ARBA00004799"/>
    </source>
</evidence>
<feature type="domain" description="Mur ligase central" evidence="20">
    <location>
        <begin position="51"/>
        <end position="282"/>
    </location>
</feature>
<evidence type="ECO:0000256" key="18">
    <source>
        <dbReference type="PIRNR" id="PIRNR001563"/>
    </source>
</evidence>
<evidence type="ECO:0000259" key="20">
    <source>
        <dbReference type="Pfam" id="PF08245"/>
    </source>
</evidence>
<evidence type="ECO:0000256" key="13">
    <source>
        <dbReference type="ARBA" id="ARBA00022842"/>
    </source>
</evidence>
<dbReference type="Pfam" id="PF02875">
    <property type="entry name" value="Mur_ligase_C"/>
    <property type="match status" value="1"/>
</dbReference>
<evidence type="ECO:0000256" key="16">
    <source>
        <dbReference type="ARBA" id="ARBA00047493"/>
    </source>
</evidence>
<comment type="pathway">
    <text evidence="2">Cofactor biosynthesis; tetrahydrofolate biosynthesis; 7,8-dihydrofolate from 2-amino-4-hydroxy-6-hydroxymethyl-7,8-dihydropteridine diphosphate and 4-aminobenzoate: step 2/2.</text>
</comment>
<evidence type="ECO:0000256" key="10">
    <source>
        <dbReference type="ARBA" id="ARBA00022723"/>
    </source>
</evidence>
<dbReference type="InterPro" id="IPR036615">
    <property type="entry name" value="Mur_ligase_C_dom_sf"/>
</dbReference>
<reference evidence="21 22" key="1">
    <citation type="submission" date="2018-11" db="EMBL/GenBank/DDBJ databases">
        <title>Sequencing the genomes of 1000 actinobacteria strains.</title>
        <authorList>
            <person name="Klenk H.-P."/>
        </authorList>
    </citation>
    <scope>NUCLEOTIDE SEQUENCE [LARGE SCALE GENOMIC DNA]</scope>
    <source>
        <strain evidence="21 22">DSM 11294</strain>
    </source>
</reference>
<dbReference type="EC" id="6.3.2.17" evidence="7"/>
<keyword evidence="13" id="KW-0460">Magnesium</keyword>
<dbReference type="GO" id="GO:0008841">
    <property type="term" value="F:dihydrofolate synthase activity"/>
    <property type="evidence" value="ECO:0007669"/>
    <property type="project" value="UniProtKB-EC"/>
</dbReference>
<evidence type="ECO:0000259" key="19">
    <source>
        <dbReference type="Pfam" id="PF02875"/>
    </source>
</evidence>
<evidence type="ECO:0000256" key="12">
    <source>
        <dbReference type="ARBA" id="ARBA00022840"/>
    </source>
</evidence>
<evidence type="ECO:0000256" key="17">
    <source>
        <dbReference type="ARBA" id="ARBA00049161"/>
    </source>
</evidence>
<dbReference type="RefSeq" id="WP_123304310.1">
    <property type="nucleotide sequence ID" value="NZ_RKHK01000001.1"/>
</dbReference>
<evidence type="ECO:0000313" key="22">
    <source>
        <dbReference type="Proteomes" id="UP000280668"/>
    </source>
</evidence>
<comment type="catalytic activity">
    <reaction evidence="17">
        <text>7,8-dihydropteroate + L-glutamate + ATP = 7,8-dihydrofolate + ADP + phosphate + H(+)</text>
        <dbReference type="Rhea" id="RHEA:23584"/>
        <dbReference type="ChEBI" id="CHEBI:15378"/>
        <dbReference type="ChEBI" id="CHEBI:17839"/>
        <dbReference type="ChEBI" id="CHEBI:29985"/>
        <dbReference type="ChEBI" id="CHEBI:30616"/>
        <dbReference type="ChEBI" id="CHEBI:43474"/>
        <dbReference type="ChEBI" id="CHEBI:57451"/>
        <dbReference type="ChEBI" id="CHEBI:456216"/>
        <dbReference type="EC" id="6.3.2.12"/>
    </reaction>
</comment>
<feature type="domain" description="Mur ligase C-terminal" evidence="19">
    <location>
        <begin position="307"/>
        <end position="420"/>
    </location>
</feature>
<evidence type="ECO:0000256" key="5">
    <source>
        <dbReference type="ARBA" id="ARBA00011245"/>
    </source>
</evidence>
<comment type="cofactor">
    <cofactor evidence="1">
        <name>Mg(2+)</name>
        <dbReference type="ChEBI" id="CHEBI:18420"/>
    </cofactor>
</comment>
<evidence type="ECO:0000256" key="7">
    <source>
        <dbReference type="ARBA" id="ARBA00013025"/>
    </source>
</evidence>
<comment type="catalytic activity">
    <reaction evidence="16">
        <text>(6S)-5,6,7,8-tetrahydrofolyl-(gamma-L-Glu)(n) + L-glutamate + ATP = (6S)-5,6,7,8-tetrahydrofolyl-(gamma-L-Glu)(n+1) + ADP + phosphate + H(+)</text>
        <dbReference type="Rhea" id="RHEA:10580"/>
        <dbReference type="Rhea" id="RHEA-COMP:14738"/>
        <dbReference type="Rhea" id="RHEA-COMP:14740"/>
        <dbReference type="ChEBI" id="CHEBI:15378"/>
        <dbReference type="ChEBI" id="CHEBI:29985"/>
        <dbReference type="ChEBI" id="CHEBI:30616"/>
        <dbReference type="ChEBI" id="CHEBI:43474"/>
        <dbReference type="ChEBI" id="CHEBI:141005"/>
        <dbReference type="ChEBI" id="CHEBI:456216"/>
        <dbReference type="EC" id="6.3.2.17"/>
    </reaction>
</comment>
<keyword evidence="9 18" id="KW-0436">Ligase</keyword>
<comment type="pathway">
    <text evidence="3">Cofactor biosynthesis; tetrahydrofolylpolyglutamate biosynthesis.</text>
</comment>
<keyword evidence="10" id="KW-0479">Metal-binding</keyword>
<dbReference type="FunFam" id="3.40.1190.10:FF:000004">
    <property type="entry name" value="Dihydrofolate synthase/folylpolyglutamate synthase"/>
    <property type="match status" value="1"/>
</dbReference>
<evidence type="ECO:0000256" key="1">
    <source>
        <dbReference type="ARBA" id="ARBA00001946"/>
    </source>
</evidence>
<dbReference type="GO" id="GO:0005737">
    <property type="term" value="C:cytoplasm"/>
    <property type="evidence" value="ECO:0007669"/>
    <property type="project" value="TreeGrafter"/>
</dbReference>
<dbReference type="EC" id="6.3.2.12" evidence="6"/>
<comment type="similarity">
    <text evidence="4 18">Belongs to the folylpolyglutamate synthase family.</text>
</comment>
<dbReference type="Gene3D" id="3.90.190.20">
    <property type="entry name" value="Mur ligase, C-terminal domain"/>
    <property type="match status" value="1"/>
</dbReference>
<dbReference type="NCBIfam" id="TIGR01499">
    <property type="entry name" value="folC"/>
    <property type="match status" value="1"/>
</dbReference>
<dbReference type="InterPro" id="IPR004101">
    <property type="entry name" value="Mur_ligase_C"/>
</dbReference>
<protein>
    <recommendedName>
        <fullName evidence="8">Dihydrofolate synthase/folylpolyglutamate synthase</fullName>
        <ecNumber evidence="6">6.3.2.12</ecNumber>
        <ecNumber evidence="7">6.3.2.17</ecNumber>
    </recommendedName>
    <alternativeName>
        <fullName evidence="15">Tetrahydrofolylpolyglutamate synthase</fullName>
    </alternativeName>
</protein>
<evidence type="ECO:0000256" key="3">
    <source>
        <dbReference type="ARBA" id="ARBA00005150"/>
    </source>
</evidence>
<evidence type="ECO:0000256" key="15">
    <source>
        <dbReference type="ARBA" id="ARBA00030592"/>
    </source>
</evidence>
<gene>
    <name evidence="21" type="ORF">EDD31_2353</name>
</gene>
<evidence type="ECO:0000256" key="14">
    <source>
        <dbReference type="ARBA" id="ARBA00022909"/>
    </source>
</evidence>
<organism evidence="21 22">
    <name type="scientific">Bogoriella caseilytica</name>
    <dbReference type="NCBI Taxonomy" id="56055"/>
    <lineage>
        <taxon>Bacteria</taxon>
        <taxon>Bacillati</taxon>
        <taxon>Actinomycetota</taxon>
        <taxon>Actinomycetes</taxon>
        <taxon>Micrococcales</taxon>
        <taxon>Bogoriellaceae</taxon>
        <taxon>Bogoriella</taxon>
    </lineage>
</organism>
<evidence type="ECO:0000313" key="21">
    <source>
        <dbReference type="EMBL" id="ROR73958.1"/>
    </source>
</evidence>
<dbReference type="GO" id="GO:0005524">
    <property type="term" value="F:ATP binding"/>
    <property type="evidence" value="ECO:0007669"/>
    <property type="project" value="UniProtKB-KW"/>
</dbReference>
<dbReference type="PANTHER" id="PTHR11136">
    <property type="entry name" value="FOLYLPOLYGLUTAMATE SYNTHASE-RELATED"/>
    <property type="match status" value="1"/>
</dbReference>
<comment type="caution">
    <text evidence="21">The sequence shown here is derived from an EMBL/GenBank/DDBJ whole genome shotgun (WGS) entry which is preliminary data.</text>
</comment>
<comment type="subunit">
    <text evidence="5">Monomer.</text>
</comment>